<dbReference type="Pfam" id="PF13041">
    <property type="entry name" value="PPR_2"/>
    <property type="match status" value="1"/>
</dbReference>
<dbReference type="GO" id="GO:0003723">
    <property type="term" value="F:RNA binding"/>
    <property type="evidence" value="ECO:0007669"/>
    <property type="project" value="InterPro"/>
</dbReference>
<accession>A0A6I9SGR2</accession>
<reference evidence="4" key="1">
    <citation type="submission" date="2025-08" db="UniProtKB">
        <authorList>
            <consortium name="RefSeq"/>
        </authorList>
    </citation>
    <scope>IDENTIFICATION</scope>
</reference>
<evidence type="ECO:0000313" key="4">
    <source>
        <dbReference type="RefSeq" id="XP_010943475.1"/>
    </source>
</evidence>
<feature type="repeat" description="PPR" evidence="2">
    <location>
        <begin position="275"/>
        <end position="310"/>
    </location>
</feature>
<dbReference type="AlphaFoldDB" id="A0A6I9SGR2"/>
<dbReference type="InterPro" id="IPR011990">
    <property type="entry name" value="TPR-like_helical_dom_sf"/>
</dbReference>
<dbReference type="Proteomes" id="UP000504607">
    <property type="component" value="Unplaced"/>
</dbReference>
<dbReference type="Pfam" id="PF01535">
    <property type="entry name" value="PPR"/>
    <property type="match status" value="4"/>
</dbReference>
<dbReference type="PROSITE" id="PS51375">
    <property type="entry name" value="PPR"/>
    <property type="match status" value="3"/>
</dbReference>
<dbReference type="PANTHER" id="PTHR47926">
    <property type="entry name" value="PENTATRICOPEPTIDE REPEAT-CONTAINING PROTEIN"/>
    <property type="match status" value="1"/>
</dbReference>
<organism evidence="3 4">
    <name type="scientific">Elaeis guineensis var. tenera</name>
    <name type="common">Oil palm</name>
    <dbReference type="NCBI Taxonomy" id="51953"/>
    <lineage>
        <taxon>Eukaryota</taxon>
        <taxon>Viridiplantae</taxon>
        <taxon>Streptophyta</taxon>
        <taxon>Embryophyta</taxon>
        <taxon>Tracheophyta</taxon>
        <taxon>Spermatophyta</taxon>
        <taxon>Magnoliopsida</taxon>
        <taxon>Liliopsida</taxon>
        <taxon>Arecaceae</taxon>
        <taxon>Arecoideae</taxon>
        <taxon>Cocoseae</taxon>
        <taxon>Elaeidinae</taxon>
        <taxon>Elaeis</taxon>
    </lineage>
</organism>
<dbReference type="InParanoid" id="A0A6I9SGR2"/>
<evidence type="ECO:0000256" key="2">
    <source>
        <dbReference type="PROSITE-ProRule" id="PRU00708"/>
    </source>
</evidence>
<dbReference type="InterPro" id="IPR046960">
    <property type="entry name" value="PPR_At4g14850-like_plant"/>
</dbReference>
<feature type="repeat" description="PPR" evidence="2">
    <location>
        <begin position="73"/>
        <end position="107"/>
    </location>
</feature>
<keyword evidence="3" id="KW-1185">Reference proteome</keyword>
<dbReference type="Gene3D" id="1.25.40.10">
    <property type="entry name" value="Tetratricopeptide repeat domain"/>
    <property type="match status" value="3"/>
</dbReference>
<dbReference type="PANTHER" id="PTHR47926:SF347">
    <property type="entry name" value="PENTATRICOPEPTIDE REPEAT-CONTAINING PROTEIN"/>
    <property type="match status" value="1"/>
</dbReference>
<keyword evidence="1" id="KW-0677">Repeat</keyword>
<gene>
    <name evidence="4" type="primary">LOC105061198</name>
</gene>
<evidence type="ECO:0000313" key="3">
    <source>
        <dbReference type="Proteomes" id="UP000504607"/>
    </source>
</evidence>
<proteinExistence type="predicted"/>
<evidence type="ECO:0000256" key="1">
    <source>
        <dbReference type="ARBA" id="ARBA00022737"/>
    </source>
</evidence>
<dbReference type="NCBIfam" id="TIGR00756">
    <property type="entry name" value="PPR"/>
    <property type="match status" value="4"/>
</dbReference>
<dbReference type="KEGG" id="egu:105061198"/>
<dbReference type="GO" id="GO:0009451">
    <property type="term" value="P:RNA modification"/>
    <property type="evidence" value="ECO:0007669"/>
    <property type="project" value="InterPro"/>
</dbReference>
<dbReference type="InterPro" id="IPR002885">
    <property type="entry name" value="PPR_rpt"/>
</dbReference>
<protein>
    <submittedName>
        <fullName evidence="4">Pentatricopeptide repeat-containing protein At5g40405</fullName>
    </submittedName>
</protein>
<dbReference type="RefSeq" id="XP_010943475.1">
    <property type="nucleotide sequence ID" value="XM_010945173.2"/>
</dbReference>
<name>A0A6I9SGR2_ELAGV</name>
<dbReference type="OrthoDB" id="1731741at2759"/>
<dbReference type="FunFam" id="1.25.40.10:FF:000090">
    <property type="entry name" value="Pentatricopeptide repeat-containing protein, chloroplastic"/>
    <property type="match status" value="1"/>
</dbReference>
<feature type="repeat" description="PPR" evidence="2">
    <location>
        <begin position="172"/>
        <end position="206"/>
    </location>
</feature>
<sequence length="499" mass="53379">MPVPLSLHDAQAQLLSALDSRPGSRRLKQILALAIATGLLCDPFVSARAVATAAPSDLPLAHLAFRAASPRPSAFAFAALIRAHSAGPSPDLALHLFSDMLRTGLYPDSFSFPFLLRASTRLHADPSPGHAIALRHGLSSHPHVATSLLHAYAALGLLDAARRVFDETPQRTTVTWNAIISCHAKSASHERGLSFFVDMLTHGEAQPNSDTFAGALACCAGVGALAHGRASHALATRRLAGRAAVVGTGLVHMYAKCGSLEAAWNVFDVMDDVKDASTWTAMIGGLAMHGRGEEAVALFERMVGEEGVAPDGLAFTNVLHACSHSGLVEAGIRLFNEMKEVYGIEPRMEHYGTMVDLFGRAGRLEAAIEVLELMPFEPNQVVWGSLLHACAINGELGFGERLEERLSGLGLGLGLGMVEGEEGGFFVGVSNLYAGGGKWDEVGRVRDRMVERGVRKESAVSLVVVNGEVHKFLVGDTRHPLATEIHRMLYEINRQIMSE</sequence>
<dbReference type="GeneID" id="105061198"/>